<dbReference type="PANTHER" id="PTHR43819:SF1">
    <property type="entry name" value="ARCHAEAL-TYPE GLUTAMATE SYNTHASE [NADPH]"/>
    <property type="match status" value="1"/>
</dbReference>
<keyword evidence="4" id="KW-0560">Oxidoreductase</keyword>
<name>A0A0U1L2A3_9FIRM</name>
<feature type="domain" description="Glutamate synthase" evidence="3">
    <location>
        <begin position="99"/>
        <end position="409"/>
    </location>
</feature>
<reference evidence="5" key="1">
    <citation type="submission" date="2015-03" db="EMBL/GenBank/DDBJ databases">
        <authorList>
            <person name="Nijsse Bart"/>
        </authorList>
    </citation>
    <scope>NUCLEOTIDE SEQUENCE [LARGE SCALE GENOMIC DNA]</scope>
</reference>
<dbReference type="EC" id="1.4.7.1" evidence="4"/>
<dbReference type="Proteomes" id="UP000049855">
    <property type="component" value="Unassembled WGS sequence"/>
</dbReference>
<dbReference type="PIRSF" id="PIRSF006429">
    <property type="entry name" value="GOGAT_lg_2"/>
    <property type="match status" value="1"/>
</dbReference>
<comment type="similarity">
    <text evidence="1 2">Belongs to the glutamate synthase family.</text>
</comment>
<dbReference type="InterPro" id="IPR024188">
    <property type="entry name" value="GltB"/>
</dbReference>
<evidence type="ECO:0000259" key="3">
    <source>
        <dbReference type="Pfam" id="PF01645"/>
    </source>
</evidence>
<organism evidence="4 5">
    <name type="scientific">Sporomusa ovata</name>
    <dbReference type="NCBI Taxonomy" id="2378"/>
    <lineage>
        <taxon>Bacteria</taxon>
        <taxon>Bacillati</taxon>
        <taxon>Bacillota</taxon>
        <taxon>Negativicutes</taxon>
        <taxon>Selenomonadales</taxon>
        <taxon>Sporomusaceae</taxon>
        <taxon>Sporomusa</taxon>
    </lineage>
</organism>
<gene>
    <name evidence="4" type="ORF">SpAn4DRAFT_0253</name>
</gene>
<dbReference type="RefSeq" id="WP_021171050.1">
    <property type="nucleotide sequence ID" value="NZ_CTRP01000014.1"/>
</dbReference>
<accession>A0A0U1L2A3</accession>
<dbReference type="Gene3D" id="3.20.20.70">
    <property type="entry name" value="Aldolase class I"/>
    <property type="match status" value="1"/>
</dbReference>
<proteinExistence type="inferred from homology"/>
<evidence type="ECO:0000313" key="5">
    <source>
        <dbReference type="Proteomes" id="UP000049855"/>
    </source>
</evidence>
<dbReference type="Pfam" id="PF01645">
    <property type="entry name" value="Glu_synthase"/>
    <property type="match status" value="1"/>
</dbReference>
<keyword evidence="5" id="KW-1185">Reference proteome</keyword>
<evidence type="ECO:0000313" key="4">
    <source>
        <dbReference type="EMBL" id="CQR73791.1"/>
    </source>
</evidence>
<dbReference type="InterPro" id="IPR013785">
    <property type="entry name" value="Aldolase_TIM"/>
</dbReference>
<sequence length="463" mass="50211">MLQNYQKTLQPQSNATAVDVFSKEYVDNPFLLVTIGEKLTSRAIVEATMRAQTGKRLQRPFGSPLNLSPWHQLLLNPRQLFHLPTPSISQITTQTVIGPNCKKPLILDIPIMITGMSYGGSLSLPMKIALAQGAALAGTSTNTGESAVTGEERSAAKFLIGQYNRGGWLSSNEQLQQLDAIEVQLGQGAWGGAVEDQVGHQKDEHLTEAWHLNSGENATIYPRMPGCNSPQDYIKLINNLKSEYDVPIGVKIAGTDFIELELAVITQTTADFIVIDGAEGGTSSSPPTLQDDVGLPTLFALDRTIKWLQSRSLRHRFSVIITGGMTTPGHFLKALALGADAVYIGSIAVIAALQTQMANLLPNIPPSQLAFYVGKQKDILDVPAAANHLYNFLMSCTEEMKLVIQALGKTSTKGLNRDDLIAIDRDLANTIEIRYAGDIRKEQNAGFYPPSSGADDVAFPLQQ</sequence>
<dbReference type="SUPFAM" id="SSF51395">
    <property type="entry name" value="FMN-linked oxidoreductases"/>
    <property type="match status" value="1"/>
</dbReference>
<dbReference type="GO" id="GO:0006537">
    <property type="term" value="P:glutamate biosynthetic process"/>
    <property type="evidence" value="ECO:0007669"/>
    <property type="project" value="InterPro"/>
</dbReference>
<dbReference type="AlphaFoldDB" id="A0A0U1L2A3"/>
<protein>
    <submittedName>
        <fullName evidence="4">Ferredoxin-dependent glutamate synthase</fullName>
        <ecNumber evidence="4">1.4.7.1</ecNumber>
    </submittedName>
</protein>
<dbReference type="GO" id="GO:0016041">
    <property type="term" value="F:glutamate synthase (ferredoxin) activity"/>
    <property type="evidence" value="ECO:0007669"/>
    <property type="project" value="UniProtKB-EC"/>
</dbReference>
<dbReference type="EMBL" id="CTRP01000014">
    <property type="protein sequence ID" value="CQR73791.1"/>
    <property type="molecule type" value="Genomic_DNA"/>
</dbReference>
<dbReference type="InterPro" id="IPR002932">
    <property type="entry name" value="Glu_synthdom"/>
</dbReference>
<evidence type="ECO:0000256" key="1">
    <source>
        <dbReference type="ARBA" id="ARBA00009716"/>
    </source>
</evidence>
<evidence type="ECO:0000256" key="2">
    <source>
        <dbReference type="PIRNR" id="PIRNR006429"/>
    </source>
</evidence>
<dbReference type="CDD" id="cd02808">
    <property type="entry name" value="GltS_FMN"/>
    <property type="match status" value="1"/>
</dbReference>
<dbReference type="PANTHER" id="PTHR43819">
    <property type="entry name" value="ARCHAEAL-TYPE GLUTAMATE SYNTHASE [NADPH]"/>
    <property type="match status" value="1"/>
</dbReference>